<comment type="caution">
    <text evidence="1">The sequence shown here is derived from an EMBL/GenBank/DDBJ whole genome shotgun (WGS) entry which is preliminary data.</text>
</comment>
<sequence>MLLSVNRFLDKIKLPGHERRQLSKEVRRGSITEFTNVVKRTKSKLNFRFSHNPVEDNESKLGHSPVIEGPERSFLKVMISNIRIQAIISRYDTLNYLEVWNKIQEYKNSYMTGERKEIAHYMYENYTFQTDYDQHELWLRIDVGMFEDEMLDRIELEVEAVLSETLNRHFSSNEVERCFVQQRST</sequence>
<dbReference type="EMBL" id="JAOPGA020001124">
    <property type="protein sequence ID" value="KAL0485298.1"/>
    <property type="molecule type" value="Genomic_DNA"/>
</dbReference>
<accession>A0AAW2Z635</accession>
<keyword evidence="2" id="KW-1185">Reference proteome</keyword>
<name>A0AAW2Z635_9EUKA</name>
<evidence type="ECO:0000313" key="1">
    <source>
        <dbReference type="EMBL" id="KAL0485298.1"/>
    </source>
</evidence>
<reference evidence="1 2" key="1">
    <citation type="submission" date="2024-03" db="EMBL/GenBank/DDBJ databases">
        <title>The Acrasis kona genome and developmental transcriptomes reveal deep origins of eukaryotic multicellular pathways.</title>
        <authorList>
            <person name="Sheikh S."/>
            <person name="Fu C.-J."/>
            <person name="Brown M.W."/>
            <person name="Baldauf S.L."/>
        </authorList>
    </citation>
    <scope>NUCLEOTIDE SEQUENCE [LARGE SCALE GENOMIC DNA]</scope>
    <source>
        <strain evidence="1 2">ATCC MYA-3509</strain>
    </source>
</reference>
<dbReference type="AlphaFoldDB" id="A0AAW2Z635"/>
<gene>
    <name evidence="1" type="ORF">AKO1_011715</name>
</gene>
<evidence type="ECO:0000313" key="2">
    <source>
        <dbReference type="Proteomes" id="UP001431209"/>
    </source>
</evidence>
<organism evidence="1 2">
    <name type="scientific">Acrasis kona</name>
    <dbReference type="NCBI Taxonomy" id="1008807"/>
    <lineage>
        <taxon>Eukaryota</taxon>
        <taxon>Discoba</taxon>
        <taxon>Heterolobosea</taxon>
        <taxon>Tetramitia</taxon>
        <taxon>Eutetramitia</taxon>
        <taxon>Acrasidae</taxon>
        <taxon>Acrasis</taxon>
    </lineage>
</organism>
<dbReference type="Proteomes" id="UP001431209">
    <property type="component" value="Unassembled WGS sequence"/>
</dbReference>
<proteinExistence type="predicted"/>
<protein>
    <submittedName>
        <fullName evidence="1">Uncharacterized protein</fullName>
    </submittedName>
</protein>